<sequence>MAGWSELPQDLLRLIAHSLATYTDPVQFTCVCNSWSVPAMVSLGISDLWWILDILDRNDTEEERQVSLFDAVDDSSALAKKAHGSLNGGNNMTPDQQVKIAELARSHGSLVLVDNSIMSHIPSHRLDLGAVRDARDLTEDGCSSNFCWN</sequence>
<proteinExistence type="predicted"/>
<reference evidence="2" key="1">
    <citation type="journal article" date="2011" name="Nature">
        <title>Genome sequence and analysis of the tuber crop potato.</title>
        <authorList>
            <consortium name="The Potato Genome Sequencing Consortium"/>
        </authorList>
    </citation>
    <scope>NUCLEOTIDE SEQUENCE [LARGE SCALE GENOMIC DNA]</scope>
    <source>
        <strain evidence="2">cv. DM1-3 516 R44</strain>
    </source>
</reference>
<evidence type="ECO:0008006" key="3">
    <source>
        <dbReference type="Google" id="ProtNLM"/>
    </source>
</evidence>
<name>M1AWN8_SOLTU</name>
<dbReference type="AlphaFoldDB" id="M1AWN8"/>
<organism evidence="1 2">
    <name type="scientific">Solanum tuberosum</name>
    <name type="common">Potato</name>
    <dbReference type="NCBI Taxonomy" id="4113"/>
    <lineage>
        <taxon>Eukaryota</taxon>
        <taxon>Viridiplantae</taxon>
        <taxon>Streptophyta</taxon>
        <taxon>Embryophyta</taxon>
        <taxon>Tracheophyta</taxon>
        <taxon>Spermatophyta</taxon>
        <taxon>Magnoliopsida</taxon>
        <taxon>eudicotyledons</taxon>
        <taxon>Gunneridae</taxon>
        <taxon>Pentapetalae</taxon>
        <taxon>asterids</taxon>
        <taxon>lamiids</taxon>
        <taxon>Solanales</taxon>
        <taxon>Solanaceae</taxon>
        <taxon>Solanoideae</taxon>
        <taxon>Solaneae</taxon>
        <taxon>Solanum</taxon>
    </lineage>
</organism>
<dbReference type="InParanoid" id="M1AWN8"/>
<dbReference type="Proteomes" id="UP000011115">
    <property type="component" value="Unassembled WGS sequence"/>
</dbReference>
<evidence type="ECO:0000313" key="1">
    <source>
        <dbReference type="EnsemblPlants" id="PGSC0003DMT400032008"/>
    </source>
</evidence>
<evidence type="ECO:0000313" key="2">
    <source>
        <dbReference type="Proteomes" id="UP000011115"/>
    </source>
</evidence>
<dbReference type="HOGENOM" id="CLU_1752969_0_0_1"/>
<accession>M1AWN8</accession>
<protein>
    <recommendedName>
        <fullName evidence="3">F-box domain-containing protein</fullName>
    </recommendedName>
</protein>
<dbReference type="ExpressionAtlas" id="M1AWN8">
    <property type="expression patterns" value="baseline"/>
</dbReference>
<dbReference type="Gramene" id="PGSC0003DMT400032008">
    <property type="protein sequence ID" value="PGSC0003DMT400032008"/>
    <property type="gene ID" value="PGSC0003DMG400012281"/>
</dbReference>
<dbReference type="EnsemblPlants" id="PGSC0003DMT400032008">
    <property type="protein sequence ID" value="PGSC0003DMT400032008"/>
    <property type="gene ID" value="PGSC0003DMG400012281"/>
</dbReference>
<reference evidence="1" key="2">
    <citation type="submission" date="2015-06" db="UniProtKB">
        <authorList>
            <consortium name="EnsemblPlants"/>
        </authorList>
    </citation>
    <scope>IDENTIFICATION</scope>
    <source>
        <strain evidence="1">DM1-3 516 R44</strain>
    </source>
</reference>
<keyword evidence="2" id="KW-1185">Reference proteome</keyword>
<dbReference type="PaxDb" id="4113-PGSC0003DMT400032008"/>